<evidence type="ECO:0000256" key="4">
    <source>
        <dbReference type="ARBA" id="ARBA00023172"/>
    </source>
</evidence>
<evidence type="ECO:0000256" key="1">
    <source>
        <dbReference type="ARBA" id="ARBA00008857"/>
    </source>
</evidence>
<dbReference type="EMBL" id="BGZJ01000001">
    <property type="protein sequence ID" value="GBO92718.1"/>
    <property type="molecule type" value="Genomic_DNA"/>
</dbReference>
<dbReference type="Proteomes" id="UP000266091">
    <property type="component" value="Unassembled WGS sequence"/>
</dbReference>
<evidence type="ECO:0000256" key="5">
    <source>
        <dbReference type="PROSITE-ProRule" id="PRU01248"/>
    </source>
</evidence>
<protein>
    <recommendedName>
        <fullName evidence="10">Integrase</fullName>
    </recommendedName>
</protein>
<dbReference type="GO" id="GO:0015074">
    <property type="term" value="P:DNA integration"/>
    <property type="evidence" value="ECO:0007669"/>
    <property type="project" value="UniProtKB-KW"/>
</dbReference>
<keyword evidence="3 5" id="KW-0238">DNA-binding</keyword>
<dbReference type="PROSITE" id="PS51898">
    <property type="entry name" value="TYR_RECOMBINASE"/>
    <property type="match status" value="1"/>
</dbReference>
<dbReference type="Pfam" id="PF00589">
    <property type="entry name" value="Phage_integrase"/>
    <property type="match status" value="1"/>
</dbReference>
<dbReference type="AlphaFoldDB" id="A0A388S8X9"/>
<sequence length="422" mass="46641">MSAKSAANPEIEGSAVILSAERTAPGIAPLESLGLPSLLDGSQGRNRGPEEKSALDASNDLEAIHAWLASRASNPNTRSAYQKEAERFLLWCIMEKNTALSSVTVPQASQYLRWLEDLARLTPEAWSRKWRVPAAQWIGKKSERRDSPAWRPFNGPLSHTSRRQALTVVRLLFSFLTKTGYLRTNPFDQVPQRIRFLPGEGAPKEFSDRSLTPEQWGDVLRCLDAMEDGIEKSRLETILMMGKGLGMRASEMLSSTAGWITQRRIGNESVTIIEVIGKGDKVRRLPLQQEHLDAFNAYLKIRGLPPIGSCPKGTPLLASLGKGKRPKNATDALSRSGLHRILKKFLEEAALLADQKNPIDGAKLRTASAHWLRHTFAETALESMPVNVVQTALGHSSLSTTSLYLVPADARVIQEFKKVKPI</sequence>
<dbReference type="PANTHER" id="PTHR30349:SF41">
    <property type="entry name" value="INTEGRASE_RECOMBINASE PROTEIN MJ0367-RELATED"/>
    <property type="match status" value="1"/>
</dbReference>
<evidence type="ECO:0000313" key="9">
    <source>
        <dbReference type="Proteomes" id="UP000266091"/>
    </source>
</evidence>
<feature type="domain" description="Tyr recombinase" evidence="6">
    <location>
        <begin position="206"/>
        <end position="417"/>
    </location>
</feature>
<comment type="similarity">
    <text evidence="1">Belongs to the 'phage' integrase family.</text>
</comment>
<feature type="domain" description="Core-binding (CB)" evidence="7">
    <location>
        <begin position="58"/>
        <end position="177"/>
    </location>
</feature>
<dbReference type="Gene3D" id="1.10.443.10">
    <property type="entry name" value="Intergrase catalytic core"/>
    <property type="match status" value="1"/>
</dbReference>
<dbReference type="InterPro" id="IPR002104">
    <property type="entry name" value="Integrase_catalytic"/>
</dbReference>
<dbReference type="SUPFAM" id="SSF56349">
    <property type="entry name" value="DNA breaking-rejoining enzymes"/>
    <property type="match status" value="1"/>
</dbReference>
<keyword evidence="9" id="KW-1185">Reference proteome</keyword>
<dbReference type="InterPro" id="IPR050090">
    <property type="entry name" value="Tyrosine_recombinase_XerCD"/>
</dbReference>
<name>A0A388S8X9_9BURK</name>
<evidence type="ECO:0000256" key="2">
    <source>
        <dbReference type="ARBA" id="ARBA00022908"/>
    </source>
</evidence>
<dbReference type="PANTHER" id="PTHR30349">
    <property type="entry name" value="PHAGE INTEGRASE-RELATED"/>
    <property type="match status" value="1"/>
</dbReference>
<dbReference type="InterPro" id="IPR011010">
    <property type="entry name" value="DNA_brk_join_enz"/>
</dbReference>
<accession>A0A388S8X9</accession>
<keyword evidence="4" id="KW-0233">DNA recombination</keyword>
<dbReference type="GO" id="GO:0003677">
    <property type="term" value="F:DNA binding"/>
    <property type="evidence" value="ECO:0007669"/>
    <property type="project" value="UniProtKB-UniRule"/>
</dbReference>
<dbReference type="InterPro" id="IPR010998">
    <property type="entry name" value="Integrase_recombinase_N"/>
</dbReference>
<keyword evidence="2" id="KW-0229">DNA integration</keyword>
<dbReference type="OrthoDB" id="8610787at2"/>
<dbReference type="InterPro" id="IPR013762">
    <property type="entry name" value="Integrase-like_cat_sf"/>
</dbReference>
<gene>
    <name evidence="8" type="ORF">MESMUL_00720</name>
</gene>
<proteinExistence type="inferred from homology"/>
<organism evidence="8 9">
    <name type="scientific">Mesosutterella multiformis</name>
    <dbReference type="NCBI Taxonomy" id="2259133"/>
    <lineage>
        <taxon>Bacteria</taxon>
        <taxon>Pseudomonadati</taxon>
        <taxon>Pseudomonadota</taxon>
        <taxon>Betaproteobacteria</taxon>
        <taxon>Burkholderiales</taxon>
        <taxon>Sutterellaceae</taxon>
        <taxon>Mesosutterella</taxon>
    </lineage>
</organism>
<dbReference type="PROSITE" id="PS51900">
    <property type="entry name" value="CB"/>
    <property type="match status" value="1"/>
</dbReference>
<reference evidence="8 9" key="1">
    <citation type="journal article" date="2018" name="Int. J. Syst. Evol. Microbiol.">
        <title>Mesosutterella multiformis gen. nov., sp. nov., a member of the family Sutterellaceae and Sutterella megalosphaeroides sp. nov., isolated from human faeces.</title>
        <authorList>
            <person name="Sakamoto M."/>
            <person name="Ikeyama N."/>
            <person name="Kunihiro T."/>
            <person name="Iino T."/>
            <person name="Yuki M."/>
            <person name="Ohkuma M."/>
        </authorList>
    </citation>
    <scope>NUCLEOTIDE SEQUENCE [LARGE SCALE GENOMIC DNA]</scope>
    <source>
        <strain evidence="8 9">4NBBH2</strain>
    </source>
</reference>
<dbReference type="InterPro" id="IPR044068">
    <property type="entry name" value="CB"/>
</dbReference>
<evidence type="ECO:0000259" key="7">
    <source>
        <dbReference type="PROSITE" id="PS51900"/>
    </source>
</evidence>
<evidence type="ECO:0008006" key="10">
    <source>
        <dbReference type="Google" id="ProtNLM"/>
    </source>
</evidence>
<evidence type="ECO:0000256" key="3">
    <source>
        <dbReference type="ARBA" id="ARBA00023125"/>
    </source>
</evidence>
<comment type="caution">
    <text evidence="8">The sequence shown here is derived from an EMBL/GenBank/DDBJ whole genome shotgun (WGS) entry which is preliminary data.</text>
</comment>
<dbReference type="GO" id="GO:0006310">
    <property type="term" value="P:DNA recombination"/>
    <property type="evidence" value="ECO:0007669"/>
    <property type="project" value="UniProtKB-KW"/>
</dbReference>
<evidence type="ECO:0000313" key="8">
    <source>
        <dbReference type="EMBL" id="GBO92718.1"/>
    </source>
</evidence>
<dbReference type="RefSeq" id="WP_116269258.1">
    <property type="nucleotide sequence ID" value="NZ_BGZJ01000001.1"/>
</dbReference>
<evidence type="ECO:0000259" key="6">
    <source>
        <dbReference type="PROSITE" id="PS51898"/>
    </source>
</evidence>
<dbReference type="Gene3D" id="1.10.150.130">
    <property type="match status" value="1"/>
</dbReference>
<accession>A0A401LLS3</accession>